<dbReference type="GO" id="GO:0006261">
    <property type="term" value="P:DNA-templated DNA replication"/>
    <property type="evidence" value="ECO:0007669"/>
    <property type="project" value="TreeGrafter"/>
</dbReference>
<dbReference type="GO" id="GO:0003887">
    <property type="term" value="F:DNA-directed DNA polymerase activity"/>
    <property type="evidence" value="ECO:0007669"/>
    <property type="project" value="UniProtKB-EC"/>
</dbReference>
<reference evidence="1 2" key="1">
    <citation type="submission" date="2019-07" db="EMBL/GenBank/DDBJ databases">
        <title>Tepidimonas fonticaldi AT-A2 draft genome.</title>
        <authorList>
            <person name="Da Costa M.S."/>
            <person name="Froufe H.J.C."/>
            <person name="Egas C."/>
            <person name="Albuquerque L."/>
        </authorList>
    </citation>
    <scope>NUCLEOTIDE SEQUENCE [LARGE SCALE GENOMIC DNA]</scope>
    <source>
        <strain evidence="1 2">AT-A2</strain>
    </source>
</reference>
<dbReference type="Proteomes" id="UP000316388">
    <property type="component" value="Unassembled WGS sequence"/>
</dbReference>
<evidence type="ECO:0000313" key="1">
    <source>
        <dbReference type="EMBL" id="TSE38250.1"/>
    </source>
</evidence>
<dbReference type="PANTHER" id="PTHR11669:SF8">
    <property type="entry name" value="DNA POLYMERASE III SUBUNIT DELTA"/>
    <property type="match status" value="1"/>
</dbReference>
<accession>A0A554XQY9</accession>
<comment type="caution">
    <text evidence="1">The sequence shown here is derived from an EMBL/GenBank/DDBJ whole genome shotgun (WGS) entry which is preliminary data.</text>
</comment>
<protein>
    <submittedName>
        <fullName evidence="1">DNA polymerase III subunit delta</fullName>
        <ecNumber evidence="1">2.7.7.7</ecNumber>
    </submittedName>
</protein>
<gene>
    <name evidence="1" type="primary">holB</name>
    <name evidence="1" type="ORF">Tfont_00076</name>
</gene>
<organism evidence="1 2">
    <name type="scientific">Tepidimonas fonticaldi</name>
    <dbReference type="NCBI Taxonomy" id="1101373"/>
    <lineage>
        <taxon>Bacteria</taxon>
        <taxon>Pseudomonadati</taxon>
        <taxon>Pseudomonadota</taxon>
        <taxon>Betaproteobacteria</taxon>
        <taxon>Burkholderiales</taxon>
        <taxon>Tepidimonas</taxon>
    </lineage>
</organism>
<proteinExistence type="predicted"/>
<keyword evidence="1" id="KW-0808">Transferase</keyword>
<dbReference type="AlphaFoldDB" id="A0A554XQY9"/>
<sequence length="352" mass="38436">MTALAPWLQRQLAAVLTLRGHAVLLDGPAGLGQYELALALARRWLCEQPRGPQACGSCAGCHAVDTRTHADLFVLLPDALALELGWPLDPGTAERIERKEIKPSRQIRVEATRAAVAFTQVTHARGQGKVVLIHPAERLNVESANTLLKTLEEPPGRVRFILATEAAHLLLPTIRSRCQTHAMAWPTEAEGQAWLMQTAGEGSTSTRALTEADWAACWQAAGGRPQEALAWARLGVTARLWADLPRQLAQGDWSAIVDWPIPRQLQVLMLLCHDAMAVATGAPPRYFAAEALPPDPVARRLSGYWRALQQAWRTAEHPLQAGLWAEAWAERTRAVFARTSGQPATAAIHSRA</sequence>
<dbReference type="Gene3D" id="3.40.50.300">
    <property type="entry name" value="P-loop containing nucleotide triphosphate hydrolases"/>
    <property type="match status" value="1"/>
</dbReference>
<dbReference type="SUPFAM" id="SSF52540">
    <property type="entry name" value="P-loop containing nucleoside triphosphate hydrolases"/>
    <property type="match status" value="1"/>
</dbReference>
<dbReference type="Pfam" id="PF13177">
    <property type="entry name" value="DNA_pol3_delta2"/>
    <property type="match status" value="1"/>
</dbReference>
<dbReference type="InterPro" id="IPR050238">
    <property type="entry name" value="DNA_Rep/Repair_Clamp_Loader"/>
</dbReference>
<dbReference type="GO" id="GO:0009360">
    <property type="term" value="C:DNA polymerase III complex"/>
    <property type="evidence" value="ECO:0007669"/>
    <property type="project" value="TreeGrafter"/>
</dbReference>
<dbReference type="EC" id="2.7.7.7" evidence="1"/>
<dbReference type="PANTHER" id="PTHR11669">
    <property type="entry name" value="REPLICATION FACTOR C / DNA POLYMERASE III GAMMA-TAU SUBUNIT"/>
    <property type="match status" value="1"/>
</dbReference>
<name>A0A554XQY9_9BURK</name>
<dbReference type="InterPro" id="IPR027417">
    <property type="entry name" value="P-loop_NTPase"/>
</dbReference>
<dbReference type="RefSeq" id="WP_143968028.1">
    <property type="nucleotide sequence ID" value="NZ_VJOO01000001.1"/>
</dbReference>
<keyword evidence="1" id="KW-0548">Nucleotidyltransferase</keyword>
<dbReference type="EMBL" id="VJOO01000001">
    <property type="protein sequence ID" value="TSE38250.1"/>
    <property type="molecule type" value="Genomic_DNA"/>
</dbReference>
<evidence type="ECO:0000313" key="2">
    <source>
        <dbReference type="Proteomes" id="UP000316388"/>
    </source>
</evidence>